<dbReference type="InterPro" id="IPR018195">
    <property type="entry name" value="Transferrin_Fe_BS"/>
</dbReference>
<feature type="binding site" evidence="6">
    <location>
        <position position="109"/>
    </location>
    <ligand>
        <name>Fe(3+)</name>
        <dbReference type="ChEBI" id="CHEBI:29034"/>
        <label>1</label>
    </ligand>
</feature>
<feature type="binding site" evidence="5">
    <location>
        <position position="552"/>
    </location>
    <ligand>
        <name>hydrogencarbonate</name>
        <dbReference type="ChEBI" id="CHEBI:17544"/>
        <label>1</label>
    </ligand>
</feature>
<dbReference type="Proteomes" id="UP000820818">
    <property type="component" value="Linkage Group LG5"/>
</dbReference>
<feature type="binding site" evidence="6">
    <location>
        <position position="520"/>
    </location>
    <ligand>
        <name>Fe(3+)</name>
        <dbReference type="ChEBI" id="CHEBI:29034"/>
        <label>1</label>
    </ligand>
</feature>
<evidence type="ECO:0000256" key="7">
    <source>
        <dbReference type="PIRSR" id="PIRSR002549-4"/>
    </source>
</evidence>
<keyword evidence="4 7" id="KW-1015">Disulfide bond</keyword>
<evidence type="ECO:0000313" key="9">
    <source>
        <dbReference type="EMBL" id="KAI9558326.1"/>
    </source>
</evidence>
<dbReference type="CDD" id="cd13529">
    <property type="entry name" value="PBP2_transferrin"/>
    <property type="match status" value="2"/>
</dbReference>
<feature type="disulfide bond" evidence="7">
    <location>
        <begin position="289"/>
        <end position="303"/>
    </location>
</feature>
<feature type="domain" description="Transferrin-like" evidence="8">
    <location>
        <begin position="49"/>
        <end position="432"/>
    </location>
</feature>
<dbReference type="GO" id="GO:0055037">
    <property type="term" value="C:recycling endosome"/>
    <property type="evidence" value="ECO:0007669"/>
    <property type="project" value="TreeGrafter"/>
</dbReference>
<dbReference type="PROSITE" id="PS00206">
    <property type="entry name" value="TRANSFERRIN_LIKE_2"/>
    <property type="match status" value="1"/>
</dbReference>
<feature type="binding site" evidence="5">
    <location>
        <position position="546"/>
    </location>
    <ligand>
        <name>hydrogencarbonate</name>
        <dbReference type="ChEBI" id="CHEBI:17544"/>
        <label>1</label>
    </ligand>
</feature>
<organism evidence="9 10">
    <name type="scientific">Daphnia sinensis</name>
    <dbReference type="NCBI Taxonomy" id="1820382"/>
    <lineage>
        <taxon>Eukaryota</taxon>
        <taxon>Metazoa</taxon>
        <taxon>Ecdysozoa</taxon>
        <taxon>Arthropoda</taxon>
        <taxon>Crustacea</taxon>
        <taxon>Branchiopoda</taxon>
        <taxon>Diplostraca</taxon>
        <taxon>Cladocera</taxon>
        <taxon>Anomopoda</taxon>
        <taxon>Daphniidae</taxon>
        <taxon>Daphnia</taxon>
        <taxon>Daphnia similis group</taxon>
    </lineage>
</organism>
<dbReference type="PRINTS" id="PR00422">
    <property type="entry name" value="TRANSFERRIN"/>
</dbReference>
<feature type="binding site" evidence="6">
    <location>
        <position position="137"/>
    </location>
    <ligand>
        <name>Fe(3+)</name>
        <dbReference type="ChEBI" id="CHEBI:29034"/>
        <label>1</label>
    </ligand>
</feature>
<protein>
    <recommendedName>
        <fullName evidence="8">Transferrin-like domain-containing protein</fullName>
    </recommendedName>
</protein>
<dbReference type="GO" id="GO:0046872">
    <property type="term" value="F:metal ion binding"/>
    <property type="evidence" value="ECO:0007669"/>
    <property type="project" value="UniProtKB-KW"/>
</dbReference>
<keyword evidence="3" id="KW-0677">Repeat</keyword>
<feature type="disulfide bond" evidence="7">
    <location>
        <begin position="450"/>
        <end position="468"/>
    </location>
</feature>
<reference evidence="9 10" key="1">
    <citation type="submission" date="2022-05" db="EMBL/GenBank/DDBJ databases">
        <title>A multi-omics perspective on studying reproductive biology in Daphnia sinensis.</title>
        <authorList>
            <person name="Jia J."/>
        </authorList>
    </citation>
    <scope>NUCLEOTIDE SEQUENCE [LARGE SCALE GENOMIC DNA]</scope>
    <source>
        <strain evidence="9 10">WSL</strain>
    </source>
</reference>
<feature type="binding site" evidence="5">
    <location>
        <position position="553"/>
    </location>
    <ligand>
        <name>hydrogencarbonate</name>
        <dbReference type="ChEBI" id="CHEBI:17544"/>
        <label>1</label>
    </ligand>
</feature>
<proteinExistence type="predicted"/>
<dbReference type="PANTHER" id="PTHR11485:SF29">
    <property type="entry name" value="TRANSFERRIN 2"/>
    <property type="match status" value="1"/>
</dbReference>
<feature type="disulfide bond" evidence="7">
    <location>
        <begin position="206"/>
        <end position="229"/>
    </location>
</feature>
<feature type="disulfide bond" evidence="7">
    <location>
        <begin position="544"/>
        <end position="634"/>
    </location>
</feature>
<dbReference type="SUPFAM" id="SSF53850">
    <property type="entry name" value="Periplasmic binding protein-like II"/>
    <property type="match status" value="2"/>
</dbReference>
<feature type="disulfide bond" evidence="7">
    <location>
        <begin position="440"/>
        <end position="477"/>
    </location>
</feature>
<evidence type="ECO:0000259" key="8">
    <source>
        <dbReference type="PROSITE" id="PS51408"/>
    </source>
</evidence>
<accession>A0AAD5L902</accession>
<keyword evidence="2" id="KW-0964">Secreted</keyword>
<dbReference type="AlphaFoldDB" id="A0AAD5L902"/>
<comment type="caution">
    <text evidence="9">The sequence shown here is derived from an EMBL/GenBank/DDBJ whole genome shotgun (WGS) entry which is preliminary data.</text>
</comment>
<keyword evidence="6" id="KW-0479">Metal-binding</keyword>
<dbReference type="PANTHER" id="PTHR11485">
    <property type="entry name" value="TRANSFERRIN"/>
    <property type="match status" value="1"/>
</dbReference>
<dbReference type="Pfam" id="PF00405">
    <property type="entry name" value="Transferrin"/>
    <property type="match status" value="2"/>
</dbReference>
<evidence type="ECO:0000256" key="3">
    <source>
        <dbReference type="ARBA" id="ARBA00022737"/>
    </source>
</evidence>
<feature type="disulfide bond" evidence="7">
    <location>
        <begin position="606"/>
        <end position="617"/>
    </location>
</feature>
<dbReference type="SMART" id="SM00094">
    <property type="entry name" value="TR_FER"/>
    <property type="match status" value="2"/>
</dbReference>
<keyword evidence="10" id="KW-1185">Reference proteome</keyword>
<dbReference type="InterPro" id="IPR001156">
    <property type="entry name" value="Transferrin-like_dom"/>
</dbReference>
<dbReference type="GO" id="GO:0006826">
    <property type="term" value="P:iron ion transport"/>
    <property type="evidence" value="ECO:0007669"/>
    <property type="project" value="TreeGrafter"/>
</dbReference>
<feature type="binding site" evidence="6">
    <location>
        <position position="492"/>
    </location>
    <ligand>
        <name>Fe(3+)</name>
        <dbReference type="ChEBI" id="CHEBI:29034"/>
        <label>1</label>
    </ligand>
</feature>
<dbReference type="GO" id="GO:0005886">
    <property type="term" value="C:plasma membrane"/>
    <property type="evidence" value="ECO:0007669"/>
    <property type="project" value="TreeGrafter"/>
</dbReference>
<feature type="disulfide bond" evidence="7">
    <location>
        <begin position="572"/>
        <end position="783"/>
    </location>
</feature>
<feature type="disulfide bond" evidence="7">
    <location>
        <begin position="675"/>
        <end position="689"/>
    </location>
</feature>
<dbReference type="Gene3D" id="3.40.190.10">
    <property type="entry name" value="Periplasmic binding protein-like II"/>
    <property type="match status" value="4"/>
</dbReference>
<dbReference type="InterPro" id="IPR016357">
    <property type="entry name" value="Transferrin"/>
</dbReference>
<dbReference type="EMBL" id="WJBH02000005">
    <property type="protein sequence ID" value="KAI9558326.1"/>
    <property type="molecule type" value="Genomic_DNA"/>
</dbReference>
<evidence type="ECO:0000256" key="6">
    <source>
        <dbReference type="PIRSR" id="PIRSR002549-3"/>
    </source>
</evidence>
<gene>
    <name evidence="9" type="ORF">GHT06_015079</name>
</gene>
<dbReference type="GO" id="GO:0005615">
    <property type="term" value="C:extracellular space"/>
    <property type="evidence" value="ECO:0007669"/>
    <property type="project" value="InterPro"/>
</dbReference>
<comment type="subcellular location">
    <subcellularLocation>
        <location evidence="1">Secreted</location>
    </subcellularLocation>
</comment>
<dbReference type="PROSITE" id="PS51408">
    <property type="entry name" value="TRANSFERRIN_LIKE_4"/>
    <property type="match status" value="2"/>
</dbReference>
<feature type="domain" description="Transferrin-like" evidence="8">
    <location>
        <begin position="437"/>
        <end position="783"/>
    </location>
</feature>
<feature type="disulfide bond" evidence="7">
    <location>
        <begin position="586"/>
        <end position="609"/>
    </location>
</feature>
<dbReference type="GO" id="GO:0005769">
    <property type="term" value="C:early endosome"/>
    <property type="evidence" value="ECO:0007669"/>
    <property type="project" value="TreeGrafter"/>
</dbReference>
<feature type="disulfide bond" evidence="7">
    <location>
        <begin position="62"/>
        <end position="85"/>
    </location>
</feature>
<feature type="disulfide bond" evidence="7">
    <location>
        <begin position="163"/>
        <end position="253"/>
    </location>
</feature>
<evidence type="ECO:0000313" key="10">
    <source>
        <dbReference type="Proteomes" id="UP000820818"/>
    </source>
</evidence>
<feature type="binding site" evidence="5">
    <location>
        <position position="172"/>
    </location>
    <ligand>
        <name>hydrogencarbonate</name>
        <dbReference type="ChEBI" id="CHEBI:17544"/>
        <label>1</label>
    </ligand>
</feature>
<name>A0AAD5L902_9CRUS</name>
<evidence type="ECO:0000256" key="2">
    <source>
        <dbReference type="ARBA" id="ARBA00022525"/>
    </source>
</evidence>
<evidence type="ECO:0000256" key="5">
    <source>
        <dbReference type="PIRSR" id="PIRSR002549-2"/>
    </source>
</evidence>
<dbReference type="FunFam" id="3.40.190.10:FF:000095">
    <property type="entry name" value="Lactotransferrin"/>
    <property type="match status" value="1"/>
</dbReference>
<keyword evidence="6" id="KW-0408">Iron</keyword>
<dbReference type="PIRSF" id="PIRSF002549">
    <property type="entry name" value="Transferrin"/>
    <property type="match status" value="1"/>
</dbReference>
<feature type="disulfide bond" evidence="7">
    <location>
        <begin position="52"/>
        <end position="94"/>
    </location>
</feature>
<evidence type="ECO:0000256" key="4">
    <source>
        <dbReference type="ARBA" id="ARBA00023157"/>
    </source>
</evidence>
<feature type="binding site" evidence="6">
    <location>
        <position position="247"/>
    </location>
    <ligand>
        <name>Fe(3+)</name>
        <dbReference type="ChEBI" id="CHEBI:29034"/>
        <label>1</label>
    </ligand>
</feature>
<sequence>MKSFYRNEKFGCLRKFDMANNKKKLLSTLCWIFLILASIVNAQSQKDVLKWCTTTAGEQEKCEEMAHSVDLQFAQFGKLGMIIKCIRAFNKAECMQYLDKSEADITTLDPGNVFVGGRYHSLLPIMQEVYTNNEAFYFSVAVVKKFSLPEVQSIAQLRGKRGCFPGVGIHGGWVQPIYTLMQLRHMDIADCNNHVKSASEFFGPSCAVDSLSDIYNPLGDNSDHLCQLCASKVLGQRCTAQDPYAGYQGAFKCLVEAGEVAFLKHTTVVETIATGQFGTVKIDDFELLCVDGSRRSVRDYRDCNWGQIPGDAVVTTSARGIDIRLKYQKFLTKLFEIFGSRTTNPRTELRNTTTFRPFDDFSNRDLNGVDSLSQPVSPRQFQLSQSSPRYGMLNNLLFQDDCVSLKAIPADQQTYAGFLGRTLDSILGVRQCPVKAMTLCVTSPIELTKCIRMRTAMKAQLLQPEMNCYRADTNIGCMRAIQTGVADVTMLDAGDIYTAGLNFEMISILSEVYNLGKPEYYVVAVAKATDPETELIYLKDKNTCHTGIYHAAGWIIPLAHLLANERIRSYGCDSIQSAASFFTKACVPGAMNQEYQPTGLSFPHMCDLCHGTSFRFCRRDHSEDYFGNTGAFRCLVEGGGHVAFVRHATVLENTDGKSREYWSRNQLSRDYELLCRDGQRAPVTDYARCNLGKVKANAMVARGGRGYNKTEIDAYINVFMYAQQFYGLKGDYLDFALFTSDPPYNDVIFQDATQKLQIVPPSQRHYHKYLGPEFLRARQLVDCQAGASSLKSGSLVTLAIFAIVFSRIRL</sequence>
<evidence type="ECO:0000256" key="1">
    <source>
        <dbReference type="ARBA" id="ARBA00004613"/>
    </source>
</evidence>